<dbReference type="AlphaFoldDB" id="A0A7W7KFZ1"/>
<feature type="region of interest" description="Disordered" evidence="1">
    <location>
        <begin position="297"/>
        <end position="318"/>
    </location>
</feature>
<accession>A0A7W7KFZ1</accession>
<name>A0A7W7KFZ1_PSENT</name>
<evidence type="ECO:0008006" key="4">
    <source>
        <dbReference type="Google" id="ProtNLM"/>
    </source>
</evidence>
<dbReference type="RefSeq" id="WP_184586010.1">
    <property type="nucleotide sequence ID" value="NZ_JACHLI010000002.1"/>
</dbReference>
<dbReference type="Proteomes" id="UP000566995">
    <property type="component" value="Unassembled WGS sequence"/>
</dbReference>
<evidence type="ECO:0000313" key="2">
    <source>
        <dbReference type="EMBL" id="MBB4861751.1"/>
    </source>
</evidence>
<gene>
    <name evidence="2" type="ORF">HNP46_000588</name>
</gene>
<comment type="caution">
    <text evidence="2">The sequence shown here is derived from an EMBL/GenBank/DDBJ whole genome shotgun (WGS) entry which is preliminary data.</text>
</comment>
<organism evidence="2 3">
    <name type="scientific">Pseudomonas nitroreducens</name>
    <dbReference type="NCBI Taxonomy" id="46680"/>
    <lineage>
        <taxon>Bacteria</taxon>
        <taxon>Pseudomonadati</taxon>
        <taxon>Pseudomonadota</taxon>
        <taxon>Gammaproteobacteria</taxon>
        <taxon>Pseudomonadales</taxon>
        <taxon>Pseudomonadaceae</taxon>
        <taxon>Pseudomonas</taxon>
    </lineage>
</organism>
<evidence type="ECO:0000256" key="1">
    <source>
        <dbReference type="SAM" id="MobiDB-lite"/>
    </source>
</evidence>
<evidence type="ECO:0000313" key="3">
    <source>
        <dbReference type="Proteomes" id="UP000566995"/>
    </source>
</evidence>
<proteinExistence type="predicted"/>
<feature type="compositionally biased region" description="Polar residues" evidence="1">
    <location>
        <begin position="299"/>
        <end position="310"/>
    </location>
</feature>
<dbReference type="EMBL" id="JACHLI010000002">
    <property type="protein sequence ID" value="MBB4861751.1"/>
    <property type="molecule type" value="Genomic_DNA"/>
</dbReference>
<reference evidence="2 3" key="1">
    <citation type="submission" date="2020-08" db="EMBL/GenBank/DDBJ databases">
        <title>Functional genomics of gut bacteria from endangered species of beetles.</title>
        <authorList>
            <person name="Carlos-Shanley C."/>
        </authorList>
    </citation>
    <scope>NUCLEOTIDE SEQUENCE [LARGE SCALE GENOMIC DNA]</scope>
    <source>
        <strain evidence="2 3">S00179</strain>
    </source>
</reference>
<protein>
    <recommendedName>
        <fullName evidence="4">GTPase</fullName>
    </recommendedName>
</protein>
<sequence length="485" mass="53257">MDTALEYLAQRTRDLYRTAIDLQHLKLSGLQQLRQLERLRPEIFDVSRHLTDLFGEHASALGQARADKAEKLILALHRRLILGYSRLLRTRRCEGKTAALLMQRVARSAQEIYFSCLLNRHDAPPGLWSLLHRVHRHACRLQVQHLAVDDGEAFDTHNQSVADAYLHALLVAGSQPLDVPPDSLPALIESTRILTSVARVHQAQNASRWLLALAQDQPFRDTASAPADGYALELVEFPGLLNRLNQANGDTPGFDLNAHLLACWNPAEEQTWQVCCGLQALLAQLGAREEPGLDAGHFQRQSQQDIWSQHDSGRGGLDEQVPHHSAIEFAPAAAIVAASTVHRLTQVLPGIRHFSGVWGNGLPPSNGDWLGVRTASDMPWGLARAVSVETMASGALRLHGTWLASQPQLCRITLRGKTRESAAHHALLFDDASGQRVLCPSLPLEPGRKVAVEHPSGRFLALLGAAEADVFALTPLVMEPDLSPL</sequence>